<dbReference type="EMBL" id="FNCP01000004">
    <property type="protein sequence ID" value="SDG59502.1"/>
    <property type="molecule type" value="Genomic_DNA"/>
</dbReference>
<name>A0A1G7VI43_9FIRM</name>
<evidence type="ECO:0000313" key="2">
    <source>
        <dbReference type="EMBL" id="SDG59502.1"/>
    </source>
</evidence>
<proteinExistence type="predicted"/>
<organism evidence="2 3">
    <name type="scientific">Desulfosporosinus hippei DSM 8344</name>
    <dbReference type="NCBI Taxonomy" id="1121419"/>
    <lineage>
        <taxon>Bacteria</taxon>
        <taxon>Bacillati</taxon>
        <taxon>Bacillota</taxon>
        <taxon>Clostridia</taxon>
        <taxon>Eubacteriales</taxon>
        <taxon>Desulfitobacteriaceae</taxon>
        <taxon>Desulfosporosinus</taxon>
    </lineage>
</organism>
<feature type="compositionally biased region" description="Basic residues" evidence="1">
    <location>
        <begin position="1"/>
        <end position="12"/>
    </location>
</feature>
<accession>A0A1G7VI43</accession>
<feature type="region of interest" description="Disordered" evidence="1">
    <location>
        <begin position="1"/>
        <end position="28"/>
    </location>
</feature>
<feature type="compositionally biased region" description="Low complexity" evidence="1">
    <location>
        <begin position="13"/>
        <end position="26"/>
    </location>
</feature>
<reference evidence="3" key="1">
    <citation type="submission" date="2016-10" db="EMBL/GenBank/DDBJ databases">
        <authorList>
            <person name="Varghese N."/>
            <person name="Submissions S."/>
        </authorList>
    </citation>
    <scope>NUCLEOTIDE SEQUENCE [LARGE SCALE GENOMIC DNA]</scope>
    <source>
        <strain evidence="3">DSM 8344</strain>
    </source>
</reference>
<protein>
    <submittedName>
        <fullName evidence="2">Uncharacterized protein</fullName>
    </submittedName>
</protein>
<dbReference type="RefSeq" id="WP_092330792.1">
    <property type="nucleotide sequence ID" value="NZ_FNCP01000004.1"/>
</dbReference>
<keyword evidence="3" id="KW-1185">Reference proteome</keyword>
<dbReference type="Proteomes" id="UP000198656">
    <property type="component" value="Unassembled WGS sequence"/>
</dbReference>
<evidence type="ECO:0000256" key="1">
    <source>
        <dbReference type="SAM" id="MobiDB-lite"/>
    </source>
</evidence>
<dbReference type="STRING" id="1121419.SAMN05443529_104133"/>
<sequence>MAKSHNVKKHGVSSKSTSSSKINSSSGNWIVRNSCSGRIIDKSAVADNLITRYDKTFRELRNK</sequence>
<dbReference type="AlphaFoldDB" id="A0A1G7VI43"/>
<evidence type="ECO:0000313" key="3">
    <source>
        <dbReference type="Proteomes" id="UP000198656"/>
    </source>
</evidence>
<gene>
    <name evidence="2" type="ORF">SAMN05443529_104133</name>
</gene>